<reference evidence="1 2" key="1">
    <citation type="journal article" date="2015" name="Genome Biol.">
        <title>Comparative genomics of Steinernema reveals deeply conserved gene regulatory networks.</title>
        <authorList>
            <person name="Dillman A.R."/>
            <person name="Macchietto M."/>
            <person name="Porter C.F."/>
            <person name="Rogers A."/>
            <person name="Williams B."/>
            <person name="Antoshechkin I."/>
            <person name="Lee M.M."/>
            <person name="Goodwin Z."/>
            <person name="Lu X."/>
            <person name="Lewis E.E."/>
            <person name="Goodrich-Blair H."/>
            <person name="Stock S.P."/>
            <person name="Adams B.J."/>
            <person name="Sternberg P.W."/>
            <person name="Mortazavi A."/>
        </authorList>
    </citation>
    <scope>NUCLEOTIDE SEQUENCE [LARGE SCALE GENOMIC DNA]</scope>
    <source>
        <strain evidence="1 2">ALL</strain>
    </source>
</reference>
<accession>A0A4U8V0R5</accession>
<dbReference type="AlphaFoldDB" id="A0A4U8V0R5"/>
<comment type="caution">
    <text evidence="1">The sequence shown here is derived from an EMBL/GenBank/DDBJ whole genome shotgun (WGS) entry which is preliminary data.</text>
</comment>
<dbReference type="EMBL" id="AZBU02000001">
    <property type="protein sequence ID" value="TMS38905.1"/>
    <property type="molecule type" value="Genomic_DNA"/>
</dbReference>
<reference evidence="1 2" key="2">
    <citation type="journal article" date="2019" name="G3 (Bethesda)">
        <title>Hybrid Assembly of the Genome of the Entomopathogenic Nematode Steinernema carpocapsae Identifies the X-Chromosome.</title>
        <authorList>
            <person name="Serra L."/>
            <person name="Macchietto M."/>
            <person name="Macias-Munoz A."/>
            <person name="McGill C.J."/>
            <person name="Rodriguez I.M."/>
            <person name="Rodriguez B."/>
            <person name="Murad R."/>
            <person name="Mortazavi A."/>
        </authorList>
    </citation>
    <scope>NUCLEOTIDE SEQUENCE [LARGE SCALE GENOMIC DNA]</scope>
    <source>
        <strain evidence="1 2">ALL</strain>
    </source>
</reference>
<name>A0A4U8V0R5_STECR</name>
<dbReference type="EMBL" id="CM016762">
    <property type="protein sequence ID" value="TMS38905.1"/>
    <property type="molecule type" value="Genomic_DNA"/>
</dbReference>
<protein>
    <submittedName>
        <fullName evidence="1">Uncharacterized protein</fullName>
    </submittedName>
</protein>
<keyword evidence="2" id="KW-1185">Reference proteome</keyword>
<organism evidence="1 2">
    <name type="scientific">Steinernema carpocapsae</name>
    <name type="common">Entomopathogenic nematode</name>
    <dbReference type="NCBI Taxonomy" id="34508"/>
    <lineage>
        <taxon>Eukaryota</taxon>
        <taxon>Metazoa</taxon>
        <taxon>Ecdysozoa</taxon>
        <taxon>Nematoda</taxon>
        <taxon>Chromadorea</taxon>
        <taxon>Rhabditida</taxon>
        <taxon>Tylenchina</taxon>
        <taxon>Panagrolaimomorpha</taxon>
        <taxon>Strongyloidoidea</taxon>
        <taxon>Steinernematidae</taxon>
        <taxon>Steinernema</taxon>
    </lineage>
</organism>
<sequence>MCLNNINMSYQQPHTVTIQAIPVEDPSFEDMMQRQRMERLMAHSIDCSNPICVANGCHIMKKIIYDEAMAILRLVQPRLQRFIEIRQLRKKFAHLASYGCRLQNFFGHPNGYNVEFFPGTQLPIPDFDQPDCRFAMRFRLRVAGYCHAVIQREGDNIGLYLLFSVTPEFHF</sequence>
<dbReference type="Proteomes" id="UP000298663">
    <property type="component" value="Chromosome X"/>
</dbReference>
<evidence type="ECO:0000313" key="2">
    <source>
        <dbReference type="Proteomes" id="UP000298663"/>
    </source>
</evidence>
<gene>
    <name evidence="1" type="ORF">L596_005529</name>
</gene>
<proteinExistence type="predicted"/>
<evidence type="ECO:0000313" key="1">
    <source>
        <dbReference type="EMBL" id="TMS38905.1"/>
    </source>
</evidence>